<evidence type="ECO:0000313" key="1">
    <source>
        <dbReference type="EMBL" id="PIY68951.1"/>
    </source>
</evidence>
<dbReference type="Proteomes" id="UP000230108">
    <property type="component" value="Unassembled WGS sequence"/>
</dbReference>
<sequence>MKILVTGSKGFLGSAFVQKYKSDYEIVHIDISKAKKILGYKPENPQYTQEQFHSSLKDKINLMS</sequence>
<dbReference type="EMBL" id="PFLF01000067">
    <property type="protein sequence ID" value="PIY68951.1"/>
    <property type="molecule type" value="Genomic_DNA"/>
</dbReference>
<dbReference type="AlphaFoldDB" id="A0A2M7QCK8"/>
<organism evidence="1 2">
    <name type="scientific">Candidatus Roizmanbacteria bacterium CG_4_10_14_0_8_um_filter_39_9</name>
    <dbReference type="NCBI Taxonomy" id="1974829"/>
    <lineage>
        <taxon>Bacteria</taxon>
        <taxon>Candidatus Roizmaniibacteriota</taxon>
    </lineage>
</organism>
<reference evidence="2" key="1">
    <citation type="submission" date="2017-09" db="EMBL/GenBank/DDBJ databases">
        <title>Depth-based differentiation of microbial function through sediment-hosted aquifers and enrichment of novel symbionts in the deep terrestrial subsurface.</title>
        <authorList>
            <person name="Probst A.J."/>
            <person name="Ladd B."/>
            <person name="Jarett J.K."/>
            <person name="Geller-Mcgrath D.E."/>
            <person name="Sieber C.M.K."/>
            <person name="Emerson J.B."/>
            <person name="Anantharaman K."/>
            <person name="Thomas B.C."/>
            <person name="Malmstrom R."/>
            <person name="Stieglmeier M."/>
            <person name="Klingl A."/>
            <person name="Woyke T."/>
            <person name="Ryan C.M."/>
            <person name="Banfield J.F."/>
        </authorList>
    </citation>
    <scope>NUCLEOTIDE SEQUENCE [LARGE SCALE GENOMIC DNA]</scope>
</reference>
<evidence type="ECO:0000313" key="2">
    <source>
        <dbReference type="Proteomes" id="UP000230108"/>
    </source>
</evidence>
<evidence type="ECO:0008006" key="3">
    <source>
        <dbReference type="Google" id="ProtNLM"/>
    </source>
</evidence>
<dbReference type="Gene3D" id="3.40.50.720">
    <property type="entry name" value="NAD(P)-binding Rossmann-like Domain"/>
    <property type="match status" value="1"/>
</dbReference>
<accession>A0A2M7QCK8</accession>
<name>A0A2M7QCK8_9BACT</name>
<dbReference type="InterPro" id="IPR036291">
    <property type="entry name" value="NAD(P)-bd_dom_sf"/>
</dbReference>
<dbReference type="SUPFAM" id="SSF51735">
    <property type="entry name" value="NAD(P)-binding Rossmann-fold domains"/>
    <property type="match status" value="1"/>
</dbReference>
<protein>
    <recommendedName>
        <fullName evidence="3">NAD-dependent epimerase/dehydratase domain-containing protein</fullName>
    </recommendedName>
</protein>
<gene>
    <name evidence="1" type="ORF">COY90_03200</name>
</gene>
<proteinExistence type="predicted"/>
<comment type="caution">
    <text evidence="1">The sequence shown here is derived from an EMBL/GenBank/DDBJ whole genome shotgun (WGS) entry which is preliminary data.</text>
</comment>